<dbReference type="KEGG" id="sapo:SAPIO_CDS4740"/>
<dbReference type="Proteomes" id="UP000028545">
    <property type="component" value="Unassembled WGS sequence"/>
</dbReference>
<comment type="caution">
    <text evidence="3">The sequence shown here is derived from an EMBL/GenBank/DDBJ whole genome shotgun (WGS) entry which is preliminary data.</text>
</comment>
<dbReference type="Pfam" id="PF13472">
    <property type="entry name" value="Lipase_GDSL_2"/>
    <property type="match status" value="1"/>
</dbReference>
<gene>
    <name evidence="3" type="ORF">SAPIO_CDS4740</name>
</gene>
<dbReference type="VEuPathDB" id="FungiDB:SAPIO_CDS4740"/>
<organism evidence="3 4">
    <name type="scientific">Pseudallescheria apiosperma</name>
    <name type="common">Scedosporium apiospermum</name>
    <dbReference type="NCBI Taxonomy" id="563466"/>
    <lineage>
        <taxon>Eukaryota</taxon>
        <taxon>Fungi</taxon>
        <taxon>Dikarya</taxon>
        <taxon>Ascomycota</taxon>
        <taxon>Pezizomycotina</taxon>
        <taxon>Sordariomycetes</taxon>
        <taxon>Hypocreomycetidae</taxon>
        <taxon>Microascales</taxon>
        <taxon>Microascaceae</taxon>
        <taxon>Scedosporium</taxon>
    </lineage>
</organism>
<dbReference type="OrthoDB" id="21678at2759"/>
<dbReference type="InterPro" id="IPR037460">
    <property type="entry name" value="SEST-like"/>
</dbReference>
<dbReference type="SUPFAM" id="SSF52266">
    <property type="entry name" value="SGNH hydrolase"/>
    <property type="match status" value="1"/>
</dbReference>
<dbReference type="OMA" id="IETCEHE"/>
<evidence type="ECO:0000313" key="3">
    <source>
        <dbReference type="EMBL" id="KEZ43296.1"/>
    </source>
</evidence>
<evidence type="ECO:0000259" key="2">
    <source>
        <dbReference type="Pfam" id="PF13472"/>
    </source>
</evidence>
<dbReference type="CDD" id="cd01823">
    <property type="entry name" value="SEST_like"/>
    <property type="match status" value="1"/>
</dbReference>
<dbReference type="HOGENOM" id="CLU_494468_0_0_1"/>
<dbReference type="EMBL" id="JOWA01000094">
    <property type="protein sequence ID" value="KEZ43296.1"/>
    <property type="molecule type" value="Genomic_DNA"/>
</dbReference>
<dbReference type="AlphaFoldDB" id="A0A084G7I4"/>
<reference evidence="3 4" key="1">
    <citation type="journal article" date="2014" name="Genome Announc.">
        <title>Draft genome sequence of the pathogenic fungus Scedosporium apiospermum.</title>
        <authorList>
            <person name="Vandeputte P."/>
            <person name="Ghamrawi S."/>
            <person name="Rechenmann M."/>
            <person name="Iltis A."/>
            <person name="Giraud S."/>
            <person name="Fleury M."/>
            <person name="Thornton C."/>
            <person name="Delhaes L."/>
            <person name="Meyer W."/>
            <person name="Papon N."/>
            <person name="Bouchara J.P."/>
        </authorList>
    </citation>
    <scope>NUCLEOTIDE SEQUENCE [LARGE SCALE GENOMIC DNA]</scope>
    <source>
        <strain evidence="3 4">IHEM 14462</strain>
    </source>
</reference>
<dbReference type="InterPro" id="IPR036514">
    <property type="entry name" value="SGNH_hydro_sf"/>
</dbReference>
<dbReference type="Gene3D" id="3.40.50.1110">
    <property type="entry name" value="SGNH hydrolase"/>
    <property type="match status" value="1"/>
</dbReference>
<evidence type="ECO:0000313" key="4">
    <source>
        <dbReference type="Proteomes" id="UP000028545"/>
    </source>
</evidence>
<dbReference type="InterPro" id="IPR013830">
    <property type="entry name" value="SGNH_hydro"/>
</dbReference>
<dbReference type="RefSeq" id="XP_016643095.1">
    <property type="nucleotide sequence ID" value="XM_016787216.1"/>
</dbReference>
<protein>
    <recommendedName>
        <fullName evidence="2">SGNH hydrolase-type esterase domain-containing protein</fullName>
    </recommendedName>
</protein>
<dbReference type="GeneID" id="27723812"/>
<feature type="signal peptide" evidence="1">
    <location>
        <begin position="1"/>
        <end position="27"/>
    </location>
</feature>
<accession>A0A084G7I4</accession>
<feature type="domain" description="SGNH hydrolase-type esterase" evidence="2">
    <location>
        <begin position="51"/>
        <end position="203"/>
    </location>
</feature>
<keyword evidence="1" id="KW-0732">Signal</keyword>
<evidence type="ECO:0000256" key="1">
    <source>
        <dbReference type="SAM" id="SignalP"/>
    </source>
</evidence>
<feature type="chain" id="PRO_5001775384" description="SGNH hydrolase-type esterase domain-containing protein" evidence="1">
    <location>
        <begin position="28"/>
        <end position="576"/>
    </location>
</feature>
<keyword evidence="4" id="KW-1185">Reference proteome</keyword>
<dbReference type="GO" id="GO:0006629">
    <property type="term" value="P:lipid metabolic process"/>
    <property type="evidence" value="ECO:0007669"/>
    <property type="project" value="TreeGrafter"/>
</dbReference>
<dbReference type="PANTHER" id="PTHR37981:SF1">
    <property type="entry name" value="SGNH HYDROLASE-TYPE ESTERASE DOMAIN-CONTAINING PROTEIN"/>
    <property type="match status" value="1"/>
</dbReference>
<dbReference type="PANTHER" id="PTHR37981">
    <property type="entry name" value="LIPASE 2"/>
    <property type="match status" value="1"/>
</dbReference>
<dbReference type="GO" id="GO:0016788">
    <property type="term" value="F:hydrolase activity, acting on ester bonds"/>
    <property type="evidence" value="ECO:0007669"/>
    <property type="project" value="InterPro"/>
</dbReference>
<sequence length="576" mass="63724">MRPGGQDPLSLWGKMATLGLLIGSVSPHPFQLLARDDRDFWPIKQGAQYAAFGDSYAAGMGAGSTSWSPWPASSCRKGTGSFGRQLSLHTTSVVHVDHTFGDNYCSGDTTDGANKRINDWKDSGSATLATLSVGGNDLNFADLVEKCIVTPFNRKKYVQECKDTRAALEKKLTDTGPGSFREKLGATYKALLAKATNPDFQLYVTGYPRFFNDYTEYCDKVTFSFWNPMHYDDTSKCKECIFLTRDFRNGLNTYTLQANALIQDVIKVVNTEIGGSKDRIYFVDTDAVFEGRRWCEEGVQEPDSKNPREWFFLSAWPDVVASDPSVPPPAYDNEAAFDAYKVDIVPDTDEYTGDLPNPETCETDDDGGDPIMFRWFCLAARYKDEVRGTEIDANIPTRWAKTFHPRSIGHTAIMHALIAKFKQVNGPAPAPPTQSAPKNQCSLYLNEYRTCQKDMEFKVTVDLRDAGGLRIDAASREDPNEAVISGGSPLKVPGLNGAELSIAADGKDSVNFNYGGLSWTSMDGDVQSSAFCQTNDWEGDVDVDCGNVIISKKKRQFLTEDKFAVATRGMTCYFEC</sequence>
<proteinExistence type="predicted"/>
<name>A0A084G7I4_PSEDA</name>